<gene>
    <name evidence="1" type="ORF">ABHN84_12260</name>
</gene>
<evidence type="ECO:0000313" key="2">
    <source>
        <dbReference type="Proteomes" id="UP001477278"/>
    </source>
</evidence>
<comment type="caution">
    <text evidence="1">The sequence shown here is derived from an EMBL/GenBank/DDBJ whole genome shotgun (WGS) entry which is preliminary data.</text>
</comment>
<evidence type="ECO:0000313" key="1">
    <source>
        <dbReference type="EMBL" id="MEO3683061.1"/>
    </source>
</evidence>
<dbReference type="EMBL" id="JBDPZN010000004">
    <property type="protein sequence ID" value="MEO3683061.1"/>
    <property type="molecule type" value="Genomic_DNA"/>
</dbReference>
<dbReference type="NCBIfam" id="TIGR03501">
    <property type="entry name" value="GlyGly_CTERM"/>
    <property type="match status" value="1"/>
</dbReference>
<dbReference type="RefSeq" id="WP_347690329.1">
    <property type="nucleotide sequence ID" value="NZ_JBDPZN010000004.1"/>
</dbReference>
<dbReference type="InterPro" id="IPR013783">
    <property type="entry name" value="Ig-like_fold"/>
</dbReference>
<proteinExistence type="predicted"/>
<dbReference type="Proteomes" id="UP001477278">
    <property type="component" value="Unassembled WGS sequence"/>
</dbReference>
<protein>
    <submittedName>
        <fullName evidence="1">Ig domain-containing protein</fullName>
    </submittedName>
</protein>
<dbReference type="InterPro" id="IPR020008">
    <property type="entry name" value="GlyGly_CTERM"/>
</dbReference>
<keyword evidence="2" id="KW-1185">Reference proteome</keyword>
<dbReference type="Gene3D" id="2.60.40.10">
    <property type="entry name" value="Immunoglobulins"/>
    <property type="match status" value="2"/>
</dbReference>
<reference evidence="1 2" key="1">
    <citation type="submission" date="2024-05" db="EMBL/GenBank/DDBJ databases">
        <title>Genome sequencing of Marine Estuary Bacteria, Shewanella vesiculosa and S. baltica, and Pseudomonas syringae.</title>
        <authorList>
            <person name="Gurung A."/>
            <person name="Maclea K.S."/>
        </authorList>
    </citation>
    <scope>NUCLEOTIDE SEQUENCE [LARGE SCALE GENOMIC DNA]</scope>
    <source>
        <strain evidence="1 2">1A</strain>
    </source>
</reference>
<dbReference type="Pfam" id="PF05345">
    <property type="entry name" value="He_PIG"/>
    <property type="match status" value="1"/>
</dbReference>
<organism evidence="1 2">
    <name type="scientific">Shewanella vesiculosa</name>
    <dbReference type="NCBI Taxonomy" id="518738"/>
    <lineage>
        <taxon>Bacteria</taxon>
        <taxon>Pseudomonadati</taxon>
        <taxon>Pseudomonadota</taxon>
        <taxon>Gammaproteobacteria</taxon>
        <taxon>Alteromonadales</taxon>
        <taxon>Shewanellaceae</taxon>
        <taxon>Shewanella</taxon>
    </lineage>
</organism>
<dbReference type="Gene3D" id="2.130.10.10">
    <property type="entry name" value="YVTN repeat-like/Quinoprotein amine dehydrogenase"/>
    <property type="match status" value="1"/>
</dbReference>
<dbReference type="SUPFAM" id="SSF69322">
    <property type="entry name" value="Tricorn protease domain 2"/>
    <property type="match status" value="1"/>
</dbReference>
<name>A0ABV0FQG3_9GAMM</name>
<accession>A0ABV0FQG3</accession>
<dbReference type="InterPro" id="IPR015943">
    <property type="entry name" value="WD40/YVTN_repeat-like_dom_sf"/>
</dbReference>
<sequence length="1034" mass="112213">MAALLVVIKNKWMLLMFKTKSSAWLAMFGLLVSIKSYGVVFDEAQTNVIKDKMQHSISVSNIGLVEEGRIHNINKVYSAGRIAVGTESKYIHNFLANSDNTISYYGKQALVTDDNYYGINITLSPDGKFLYVISVIDSSYQLTVMKFDVDTRYWVEQFSYSALNGQTITNNDVIEISESGNYLFIRNQYERYVSITKRDAATGELVAVKLLGDSDNIPSQIDDIEFDDSNNILLLSGEGRDYNSTDPLVAYQLNPIDNTVAEISRVSRNSSYQSISNILYDQSTGNIFTSDNNEITVYRLDVAGETLTLKYNANSYIAFNTSSYISSASLSLVGSKLLVQRASNTGKLYNFNDGVSPSFTLDKTVATNVLLSSLSRGDKLGWRLNNEKVELYASADNFYDYSKVSSIKDGQQNLPHLANGYSRNVFIESLGIIVVIDADGITSISADPAAKTSLFSANWTQFGIGQNVTPDIQSLSVHGDEIFIAGRNFSDNNYWENNKYIALKVAVDGTVSGGLKSLISSGNPLYYTDNAVFNKANNLAIFSNEDNNYIFVSIDADNNATLIDVLDTSLLGNSYYRQVGFVGGKPYVWDRSASKLYWIDLDLANKDVDVEEVIDLSGSVPTESSVLANEGNIYFVSRDAISSYKVNTDFSLSFMSVSFISGINNHNLVFVSQDYVVSTDYYALYTYAVDRESGSWKLLATTPASDYGISYFQNYNVFYADGLKQKAIFGAQAGDSAVGFMIADFSSSPVLKAAIMPVLANEGEKVELNIADFVFDADSDDVLTYSPTSLPADAMLSDTGLLTLETKSSDSGDLNILVTDSRDMTLTILVPFYANTAPLIGTIDKYWVNPGENIVLDLAGSVTDPEGQSFTFAKDDGSELEVNPHGLVYGKLIAAGEHKVLATVTDSLGAKASLSAIVQVNSAPKSISLSPLSIKTAEAVILDVASSFTDADGHIMSFTAEGLPVGISISPEGNVTGSTTTSGKMTALVTATDSMGLSSNAILVINVTDGDSGGGSLGYIALLLLPLALRRKFY</sequence>